<evidence type="ECO:0000256" key="3">
    <source>
        <dbReference type="ARBA" id="ARBA00022989"/>
    </source>
</evidence>
<evidence type="ECO:0000256" key="9">
    <source>
        <dbReference type="SAM" id="Phobius"/>
    </source>
</evidence>
<feature type="domain" description="G-protein coupled receptors family 1 profile" evidence="10">
    <location>
        <begin position="53"/>
        <end position="321"/>
    </location>
</feature>
<feature type="transmembrane region" description="Helical" evidence="9">
    <location>
        <begin position="115"/>
        <end position="132"/>
    </location>
</feature>
<dbReference type="PROSITE" id="PS50262">
    <property type="entry name" value="G_PROTEIN_RECEP_F1_2"/>
    <property type="match status" value="1"/>
</dbReference>
<keyword evidence="12" id="KW-1185">Reference proteome</keyword>
<dbReference type="InterPro" id="IPR000276">
    <property type="entry name" value="GPCR_Rhodpsn"/>
</dbReference>
<feature type="transmembrane region" description="Helical" evidence="9">
    <location>
        <begin position="74"/>
        <end position="95"/>
    </location>
</feature>
<evidence type="ECO:0000256" key="5">
    <source>
        <dbReference type="ARBA" id="ARBA00023136"/>
    </source>
</evidence>
<keyword evidence="2 8" id="KW-0812">Transmembrane</keyword>
<dbReference type="GO" id="GO:0004930">
    <property type="term" value="F:G protein-coupled receptor activity"/>
    <property type="evidence" value="ECO:0007669"/>
    <property type="project" value="UniProtKB-KW"/>
</dbReference>
<organism evidence="11 12">
    <name type="scientific">Paralvinella palmiformis</name>
    <dbReference type="NCBI Taxonomy" id="53620"/>
    <lineage>
        <taxon>Eukaryota</taxon>
        <taxon>Metazoa</taxon>
        <taxon>Spiralia</taxon>
        <taxon>Lophotrochozoa</taxon>
        <taxon>Annelida</taxon>
        <taxon>Polychaeta</taxon>
        <taxon>Sedentaria</taxon>
        <taxon>Canalipalpata</taxon>
        <taxon>Terebellida</taxon>
        <taxon>Terebelliformia</taxon>
        <taxon>Alvinellidae</taxon>
        <taxon>Paralvinella</taxon>
    </lineage>
</organism>
<feature type="transmembrane region" description="Helical" evidence="9">
    <location>
        <begin position="153"/>
        <end position="170"/>
    </location>
</feature>
<dbReference type="Proteomes" id="UP001208570">
    <property type="component" value="Unassembled WGS sequence"/>
</dbReference>
<evidence type="ECO:0000256" key="1">
    <source>
        <dbReference type="ARBA" id="ARBA00004141"/>
    </source>
</evidence>
<dbReference type="PRINTS" id="PR00237">
    <property type="entry name" value="GPCRRHODOPSN"/>
</dbReference>
<dbReference type="PANTHER" id="PTHR45695">
    <property type="entry name" value="LEUCOKININ RECEPTOR-RELATED"/>
    <property type="match status" value="1"/>
</dbReference>
<protein>
    <recommendedName>
        <fullName evidence="10">G-protein coupled receptors family 1 profile domain-containing protein</fullName>
    </recommendedName>
</protein>
<evidence type="ECO:0000256" key="2">
    <source>
        <dbReference type="ARBA" id="ARBA00022692"/>
    </source>
</evidence>
<feature type="transmembrane region" description="Helical" evidence="9">
    <location>
        <begin position="202"/>
        <end position="228"/>
    </location>
</feature>
<proteinExistence type="inferred from homology"/>
<dbReference type="PANTHER" id="PTHR45695:SF27">
    <property type="entry name" value="PROLACTIN-RELEASING PEPTIDE RECEPTOR"/>
    <property type="match status" value="1"/>
</dbReference>
<dbReference type="PROSITE" id="PS00237">
    <property type="entry name" value="G_PROTEIN_RECEP_F1_1"/>
    <property type="match status" value="1"/>
</dbReference>
<dbReference type="EMBL" id="JAODUP010001180">
    <property type="protein sequence ID" value="KAK2141024.1"/>
    <property type="molecule type" value="Genomic_DNA"/>
</dbReference>
<evidence type="ECO:0000256" key="8">
    <source>
        <dbReference type="RuleBase" id="RU000688"/>
    </source>
</evidence>
<dbReference type="Pfam" id="PF00001">
    <property type="entry name" value="7tm_1"/>
    <property type="match status" value="1"/>
</dbReference>
<evidence type="ECO:0000259" key="10">
    <source>
        <dbReference type="PROSITE" id="PS50262"/>
    </source>
</evidence>
<feature type="transmembrane region" description="Helical" evidence="9">
    <location>
        <begin position="265"/>
        <end position="285"/>
    </location>
</feature>
<evidence type="ECO:0000256" key="7">
    <source>
        <dbReference type="ARBA" id="ARBA00023224"/>
    </source>
</evidence>
<keyword evidence="7 8" id="KW-0807">Transducer</keyword>
<keyword evidence="5 9" id="KW-0472">Membrane</keyword>
<dbReference type="Gene3D" id="1.20.1070.10">
    <property type="entry name" value="Rhodopsin 7-helix transmembrane proteins"/>
    <property type="match status" value="1"/>
</dbReference>
<evidence type="ECO:0000313" key="11">
    <source>
        <dbReference type="EMBL" id="KAK2141024.1"/>
    </source>
</evidence>
<comment type="similarity">
    <text evidence="8">Belongs to the G-protein coupled receptor 1 family.</text>
</comment>
<evidence type="ECO:0000256" key="6">
    <source>
        <dbReference type="ARBA" id="ARBA00023170"/>
    </source>
</evidence>
<reference evidence="11" key="1">
    <citation type="journal article" date="2023" name="Mol. Biol. Evol.">
        <title>Third-Generation Sequencing Reveals the Adaptive Role of the Epigenome in Three Deep-Sea Polychaetes.</title>
        <authorList>
            <person name="Perez M."/>
            <person name="Aroh O."/>
            <person name="Sun Y."/>
            <person name="Lan Y."/>
            <person name="Juniper S.K."/>
            <person name="Young C.R."/>
            <person name="Angers B."/>
            <person name="Qian P.Y."/>
        </authorList>
    </citation>
    <scope>NUCLEOTIDE SEQUENCE</scope>
    <source>
        <strain evidence="11">P08H-3</strain>
    </source>
</reference>
<keyword evidence="4 8" id="KW-0297">G-protein coupled receptor</keyword>
<keyword evidence="6 8" id="KW-0675">Receptor</keyword>
<evidence type="ECO:0000256" key="4">
    <source>
        <dbReference type="ARBA" id="ARBA00023040"/>
    </source>
</evidence>
<dbReference type="InterPro" id="IPR017452">
    <property type="entry name" value="GPCR_Rhodpsn_7TM"/>
</dbReference>
<name>A0AAD9MS48_9ANNE</name>
<gene>
    <name evidence="11" type="ORF">LSH36_1180g00008</name>
</gene>
<feature type="transmembrane region" description="Helical" evidence="9">
    <location>
        <begin position="41"/>
        <end position="62"/>
    </location>
</feature>
<accession>A0AAD9MS48</accession>
<dbReference type="SUPFAM" id="SSF81321">
    <property type="entry name" value="Family A G protein-coupled receptor-like"/>
    <property type="match status" value="1"/>
</dbReference>
<comment type="caution">
    <text evidence="11">The sequence shown here is derived from an EMBL/GenBank/DDBJ whole genome shotgun (WGS) entry which is preliminary data.</text>
</comment>
<comment type="subcellular location">
    <subcellularLocation>
        <location evidence="1">Membrane</location>
        <topology evidence="1">Multi-pass membrane protein</topology>
    </subcellularLocation>
</comment>
<evidence type="ECO:0000313" key="12">
    <source>
        <dbReference type="Proteomes" id="UP001208570"/>
    </source>
</evidence>
<sequence length="407" mass="45909">MSGLDATTGSVLENTSLVASPGHLKHTNVADADWDKSVRIIVLWIQITLGVIGGLIVITWLWINRRRKSRVNVLLIQVTSADLLVMVASLCQVIWEMMDRWWLAGDALCRIVKFYQSFTMLASSNMLVMLSFDRHQAIRSPLRDPPKVWKMALLCWSLAAVMSIPMFFLFHTTHIVNPESIFYNKTVCESVFRYRPISHRRAFLTFVAIIHVFVPCILICVCYTRIYLKVAQKAKESTSGVSSTKPGKVHLQSTSSSLPKAKIKTLKMTVVIASVFLLCGMPYHIMELLFNFWKHDYIPKVVTAIMGALPIANSVINPYIFLAFNVNYRCLKGVIRPKARRPYIESKTDNTPNSHGETTAVSIVKYSDISTDVDGCRHHQTNNGRKKRTYLAMTSISGAATYNTGRT</sequence>
<feature type="transmembrane region" description="Helical" evidence="9">
    <location>
        <begin position="305"/>
        <end position="328"/>
    </location>
</feature>
<dbReference type="GO" id="GO:0005886">
    <property type="term" value="C:plasma membrane"/>
    <property type="evidence" value="ECO:0007669"/>
    <property type="project" value="TreeGrafter"/>
</dbReference>
<keyword evidence="3 9" id="KW-1133">Transmembrane helix</keyword>
<dbReference type="AlphaFoldDB" id="A0AAD9MS48"/>